<feature type="region of interest" description="Disordered" evidence="1">
    <location>
        <begin position="229"/>
        <end position="321"/>
    </location>
</feature>
<proteinExistence type="predicted"/>
<comment type="caution">
    <text evidence="2">The sequence shown here is derived from an EMBL/GenBank/DDBJ whole genome shotgun (WGS) entry which is preliminary data.</text>
</comment>
<feature type="non-terminal residue" evidence="2">
    <location>
        <position position="321"/>
    </location>
</feature>
<evidence type="ECO:0000256" key="1">
    <source>
        <dbReference type="SAM" id="MobiDB-lite"/>
    </source>
</evidence>
<protein>
    <recommendedName>
        <fullName evidence="4">Beta-galactosidase</fullName>
    </recommendedName>
</protein>
<dbReference type="Proteomes" id="UP001189429">
    <property type="component" value="Unassembled WGS sequence"/>
</dbReference>
<evidence type="ECO:0000313" key="3">
    <source>
        <dbReference type="Proteomes" id="UP001189429"/>
    </source>
</evidence>
<organism evidence="2 3">
    <name type="scientific">Prorocentrum cordatum</name>
    <dbReference type="NCBI Taxonomy" id="2364126"/>
    <lineage>
        <taxon>Eukaryota</taxon>
        <taxon>Sar</taxon>
        <taxon>Alveolata</taxon>
        <taxon>Dinophyceae</taxon>
        <taxon>Prorocentrales</taxon>
        <taxon>Prorocentraceae</taxon>
        <taxon>Prorocentrum</taxon>
    </lineage>
</organism>
<dbReference type="EMBL" id="CAUYUJ010019257">
    <property type="protein sequence ID" value="CAK0889704.1"/>
    <property type="molecule type" value="Genomic_DNA"/>
</dbReference>
<sequence length="321" mass="34849">MFATTFLPRGAAGQHWVANLAPAGEDALGRARFALEGCPEDLHLVRAGSRDLLECRSGASAARRKWTYHSDLRGGCPSLKDPLVLPDVEAESPSFWKAVADLRGGSWSDDSWAMQRPVAPVLWEASDGSGRAQIRHLDPWIHHGDASAPRAGPGLPAGRSQRVALFRRLRPGAPGPLPRRPARGLPGAAVRGRRLPLGRRGGPSRVPAALRSRRAPALARAHVHEHLQVRGAGPVALRHRPGDQLPGRQARRVPAAPAAPRARQRRGGGSLRRVRGSAAGEVRAGGRRRMPRLRLRRPGAPRRGRGRRRRCGRRPRGRRGP</sequence>
<accession>A0ABN9WSE8</accession>
<reference evidence="2" key="1">
    <citation type="submission" date="2023-10" db="EMBL/GenBank/DDBJ databases">
        <authorList>
            <person name="Chen Y."/>
            <person name="Shah S."/>
            <person name="Dougan E. K."/>
            <person name="Thang M."/>
            <person name="Chan C."/>
        </authorList>
    </citation>
    <scope>NUCLEOTIDE SEQUENCE [LARGE SCALE GENOMIC DNA]</scope>
</reference>
<evidence type="ECO:0008006" key="4">
    <source>
        <dbReference type="Google" id="ProtNLM"/>
    </source>
</evidence>
<feature type="compositionally biased region" description="Basic residues" evidence="1">
    <location>
        <begin position="285"/>
        <end position="321"/>
    </location>
</feature>
<keyword evidence="3" id="KW-1185">Reference proteome</keyword>
<feature type="compositionally biased region" description="Low complexity" evidence="1">
    <location>
        <begin position="246"/>
        <end position="261"/>
    </location>
</feature>
<name>A0ABN9WSE8_9DINO</name>
<gene>
    <name evidence="2" type="ORF">PCOR1329_LOCUS70170</name>
</gene>
<evidence type="ECO:0000313" key="2">
    <source>
        <dbReference type="EMBL" id="CAK0889704.1"/>
    </source>
</evidence>